<accession>A0A1B2DIM6</accession>
<evidence type="ECO:0008006" key="2">
    <source>
        <dbReference type="Google" id="ProtNLM"/>
    </source>
</evidence>
<evidence type="ECO:0000313" key="1">
    <source>
        <dbReference type="EMBL" id="ANY67590.1"/>
    </source>
</evidence>
<protein>
    <recommendedName>
        <fullName evidence="2">Tail fiber protein</fullName>
    </recommendedName>
</protein>
<sequence>MAKTDWKFNDMVTETDMNELGQEVNEQAAAIGDMPTVPTEAKDAAGAIGELHGELDEMKSDSRITVPIKTGAQTIQGGNVPALVFPKIEGRTLINMLGDLGNLEELSKVIFYQSTGVLDSINKTVGNYGVKATILNGFTLGVVAASASISYKANRYYILLADVKNSNCEEVFIQTASSATTKLITTADSSKFSTVATKFSPTTDIIGSAEVVLKGVAGQVAYVDALRVYEITATEYYELDTMNGGELGEKYPYLGKGIYGVGNPVITSIQNNLLPDFNDWRFNAGATAGAGISLLGPNSIILDATESPAGAEVVVQLDRVLLEPNTSYVLNNTSTSGYMRVRFDYKDGTANSRIVIPPNTSRTFITTINTIAMAVLLTNISGYTDENNMATYSYSKTSHTYTDVSLIKGAHSQSVKRQRQSSSTSIVELYSNGSGSHKDSVQYISGQLKKIKKLEKIVLDGSLPWNYHSNAAGYKIVAIQLIGLPAIKTVPQGYLTKYDGKPCINDLGGVAVWPSNDYWQIGNSTYDTLFISVASSDSGWGNSYTPTIDEIKAYFNGWRMYIHGGSPAVPYNGSGTKSWVRIIEWDNATPNNVPTIPSGGVYKNYQLLYQLLNSSVENIQTKGAVVLEQGDNTITLSTNNVPIFKASLTYAENLHAVISDLEREVAKNDLKVSNTKIMPDGFNVDALIETGKYSVYNAINAPRGNGICYYDVIKHYELSNYGSQVAYFYGSNQIWTRRKLNDMWTKWEEVTGKLSKTGNESVTGVKQFLNGLSVQAASVPPELASPGCIYADGANGMLYYHDLSGWKLVYHSGFSPYVAGGYTGNGAAVRDISLPFTPSSVLVMANNGATLSGTSGFGGLSNTSVPVNINSNLIVQNGTNKFTIFFNSSNGQQSNNSSYVYNFIAFR</sequence>
<dbReference type="AlphaFoldDB" id="A0A1B2DIM6"/>
<dbReference type="EMBL" id="CP016808">
    <property type="protein sequence ID" value="ANY67590.1"/>
    <property type="molecule type" value="Genomic_DNA"/>
</dbReference>
<dbReference type="RefSeq" id="WP_099518775.1">
    <property type="nucleotide sequence ID" value="NZ_CP016808.1"/>
</dbReference>
<gene>
    <name evidence="1" type="ORF">BBD42_14735</name>
</gene>
<proteinExistence type="predicted"/>
<dbReference type="CDD" id="cd19958">
    <property type="entry name" value="pyocin_knob"/>
    <property type="match status" value="1"/>
</dbReference>
<reference evidence="1" key="1">
    <citation type="submission" date="2016-08" db="EMBL/GenBank/DDBJ databases">
        <title>Complete Genome Seqeunce of Paenibacillus sp. BIHB 4019 from tea rhizoplane.</title>
        <authorList>
            <person name="Thakur R."/>
            <person name="Swarnkar M.K."/>
            <person name="Gulati A."/>
        </authorList>
    </citation>
    <scope>NUCLEOTIDE SEQUENCE [LARGE SCALE GENOMIC DNA]</scope>
    <source>
        <strain evidence="1">BIHB4019</strain>
    </source>
</reference>
<organism evidence="1">
    <name type="scientific">Paenibacillus sp. BIHB 4019</name>
    <dbReference type="NCBI Taxonomy" id="1870819"/>
    <lineage>
        <taxon>Bacteria</taxon>
        <taxon>Bacillati</taxon>
        <taxon>Bacillota</taxon>
        <taxon>Bacilli</taxon>
        <taxon>Bacillales</taxon>
        <taxon>Paenibacillaceae</taxon>
        <taxon>Paenibacillus</taxon>
    </lineage>
</organism>
<name>A0A1B2DIM6_9BACL</name>